<dbReference type="InterPro" id="IPR023000">
    <property type="entry name" value="Shikimate_kinase_CS"/>
</dbReference>
<comment type="pathway">
    <text evidence="1 11">Metabolic intermediate biosynthesis; chorismate biosynthesis; chorismate from D-erythrose 4-phosphate and phosphoenolpyruvate: step 5/7.</text>
</comment>
<comment type="function">
    <text evidence="11">Catalyzes the specific phosphorylation of the 3-hydroxyl group of shikimic acid using ATP as a cosubstrate.</text>
</comment>
<evidence type="ECO:0000259" key="12">
    <source>
        <dbReference type="SMART" id="SM00382"/>
    </source>
</evidence>
<dbReference type="Pfam" id="PF01202">
    <property type="entry name" value="SKI"/>
    <property type="match status" value="1"/>
</dbReference>
<evidence type="ECO:0000256" key="11">
    <source>
        <dbReference type="HAMAP-Rule" id="MF_00109"/>
    </source>
</evidence>
<evidence type="ECO:0000256" key="9">
    <source>
        <dbReference type="ARBA" id="ARBA00023141"/>
    </source>
</evidence>
<dbReference type="PANTHER" id="PTHR21087">
    <property type="entry name" value="SHIKIMATE KINASE"/>
    <property type="match status" value="1"/>
</dbReference>
<comment type="similarity">
    <text evidence="2 11">Belongs to the shikimate kinase family.</text>
</comment>
<feature type="binding site" evidence="11">
    <location>
        <position position="135"/>
    </location>
    <ligand>
        <name>substrate</name>
    </ligand>
</feature>
<keyword evidence="5 11" id="KW-0808">Transferase</keyword>
<dbReference type="RefSeq" id="WP_115851581.1">
    <property type="nucleotide sequence ID" value="NZ_QTUC01000001.1"/>
</dbReference>
<proteinExistence type="inferred from homology"/>
<dbReference type="EMBL" id="QTUC01000001">
    <property type="protein sequence ID" value="REF38258.1"/>
    <property type="molecule type" value="Genomic_DNA"/>
</dbReference>
<dbReference type="PRINTS" id="PR01100">
    <property type="entry name" value="SHIKIMTKNASE"/>
</dbReference>
<keyword evidence="9 11" id="KW-0057">Aromatic amino acid biosynthesis</keyword>
<evidence type="ECO:0000313" key="13">
    <source>
        <dbReference type="EMBL" id="REF38258.1"/>
    </source>
</evidence>
<comment type="subunit">
    <text evidence="11">Monomer.</text>
</comment>
<accession>A0A3D9V8Z7</accession>
<dbReference type="SMART" id="SM00382">
    <property type="entry name" value="AAA"/>
    <property type="match status" value="1"/>
</dbReference>
<dbReference type="OrthoDB" id="9800332at2"/>
<feature type="binding site" evidence="11">
    <location>
        <position position="16"/>
    </location>
    <ligand>
        <name>Mg(2+)</name>
        <dbReference type="ChEBI" id="CHEBI:18420"/>
    </ligand>
</feature>
<keyword evidence="11" id="KW-0460">Magnesium</keyword>
<feature type="binding site" evidence="11">
    <location>
        <position position="58"/>
    </location>
    <ligand>
        <name>substrate</name>
    </ligand>
</feature>
<feature type="binding site" evidence="11">
    <location>
        <position position="80"/>
    </location>
    <ligand>
        <name>substrate</name>
    </ligand>
</feature>
<comment type="cofactor">
    <cofactor evidence="11">
        <name>Mg(2+)</name>
        <dbReference type="ChEBI" id="CHEBI:18420"/>
    </cofactor>
    <text evidence="11">Binds 1 Mg(2+) ion per subunit.</text>
</comment>
<evidence type="ECO:0000256" key="2">
    <source>
        <dbReference type="ARBA" id="ARBA00006997"/>
    </source>
</evidence>
<evidence type="ECO:0000256" key="4">
    <source>
        <dbReference type="ARBA" id="ARBA00022605"/>
    </source>
</evidence>
<organism evidence="13 14">
    <name type="scientific">Thermasporomyces composti</name>
    <dbReference type="NCBI Taxonomy" id="696763"/>
    <lineage>
        <taxon>Bacteria</taxon>
        <taxon>Bacillati</taxon>
        <taxon>Actinomycetota</taxon>
        <taxon>Actinomycetes</taxon>
        <taxon>Propionibacteriales</taxon>
        <taxon>Nocardioidaceae</taxon>
        <taxon>Thermasporomyces</taxon>
    </lineage>
</organism>
<feature type="domain" description="AAA+ ATPase" evidence="12">
    <location>
        <begin position="1"/>
        <end position="144"/>
    </location>
</feature>
<keyword evidence="8 11" id="KW-0067">ATP-binding</keyword>
<feature type="binding site" evidence="11">
    <location>
        <position position="152"/>
    </location>
    <ligand>
        <name>ATP</name>
        <dbReference type="ChEBI" id="CHEBI:30616"/>
    </ligand>
</feature>
<dbReference type="GO" id="GO:0009073">
    <property type="term" value="P:aromatic amino acid family biosynthetic process"/>
    <property type="evidence" value="ECO:0007669"/>
    <property type="project" value="UniProtKB-KW"/>
</dbReference>
<dbReference type="UniPathway" id="UPA00053">
    <property type="reaction ID" value="UER00088"/>
</dbReference>
<dbReference type="InterPro" id="IPR003593">
    <property type="entry name" value="AAA+_ATPase"/>
</dbReference>
<evidence type="ECO:0000256" key="5">
    <source>
        <dbReference type="ARBA" id="ARBA00022679"/>
    </source>
</evidence>
<dbReference type="AlphaFoldDB" id="A0A3D9V8Z7"/>
<dbReference type="GO" id="GO:0004765">
    <property type="term" value="F:shikimate kinase activity"/>
    <property type="evidence" value="ECO:0007669"/>
    <property type="project" value="UniProtKB-UniRule"/>
</dbReference>
<keyword evidence="4 11" id="KW-0028">Amino-acid biosynthesis</keyword>
<feature type="binding site" evidence="11">
    <location>
        <begin position="12"/>
        <end position="17"/>
    </location>
    <ligand>
        <name>ATP</name>
        <dbReference type="ChEBI" id="CHEBI:30616"/>
    </ligand>
</feature>
<reference evidence="13 14" key="1">
    <citation type="submission" date="2018-08" db="EMBL/GenBank/DDBJ databases">
        <title>Sequencing the genomes of 1000 actinobacteria strains.</title>
        <authorList>
            <person name="Klenk H.-P."/>
        </authorList>
    </citation>
    <scope>NUCLEOTIDE SEQUENCE [LARGE SCALE GENOMIC DNA]</scope>
    <source>
        <strain evidence="13 14">DSM 22891</strain>
    </source>
</reference>
<evidence type="ECO:0000256" key="7">
    <source>
        <dbReference type="ARBA" id="ARBA00022777"/>
    </source>
</evidence>
<dbReference type="GO" id="GO:0008652">
    <property type="term" value="P:amino acid biosynthetic process"/>
    <property type="evidence" value="ECO:0007669"/>
    <property type="project" value="UniProtKB-KW"/>
</dbReference>
<name>A0A3D9V8Z7_THECX</name>
<dbReference type="GO" id="GO:0009423">
    <property type="term" value="P:chorismate biosynthetic process"/>
    <property type="evidence" value="ECO:0007669"/>
    <property type="project" value="UniProtKB-UniRule"/>
</dbReference>
<dbReference type="InterPro" id="IPR000623">
    <property type="entry name" value="Shikimate_kinase/TSH1"/>
</dbReference>
<dbReference type="GO" id="GO:0005829">
    <property type="term" value="C:cytosol"/>
    <property type="evidence" value="ECO:0007669"/>
    <property type="project" value="TreeGrafter"/>
</dbReference>
<dbReference type="HAMAP" id="MF_00109">
    <property type="entry name" value="Shikimate_kinase"/>
    <property type="match status" value="1"/>
</dbReference>
<keyword evidence="14" id="KW-1185">Reference proteome</keyword>
<comment type="catalytic activity">
    <reaction evidence="10 11">
        <text>shikimate + ATP = 3-phosphoshikimate + ADP + H(+)</text>
        <dbReference type="Rhea" id="RHEA:13121"/>
        <dbReference type="ChEBI" id="CHEBI:15378"/>
        <dbReference type="ChEBI" id="CHEBI:30616"/>
        <dbReference type="ChEBI" id="CHEBI:36208"/>
        <dbReference type="ChEBI" id="CHEBI:145989"/>
        <dbReference type="ChEBI" id="CHEBI:456216"/>
        <dbReference type="EC" id="2.7.1.71"/>
    </reaction>
</comment>
<dbReference type="GO" id="GO:0005524">
    <property type="term" value="F:ATP binding"/>
    <property type="evidence" value="ECO:0007669"/>
    <property type="project" value="UniProtKB-UniRule"/>
</dbReference>
<evidence type="ECO:0000256" key="1">
    <source>
        <dbReference type="ARBA" id="ARBA00004842"/>
    </source>
</evidence>
<feature type="binding site" evidence="11">
    <location>
        <position position="117"/>
    </location>
    <ligand>
        <name>ATP</name>
        <dbReference type="ChEBI" id="CHEBI:30616"/>
    </ligand>
</feature>
<evidence type="ECO:0000313" key="14">
    <source>
        <dbReference type="Proteomes" id="UP000256485"/>
    </source>
</evidence>
<comment type="subcellular location">
    <subcellularLocation>
        <location evidence="11">Cytoplasm</location>
    </subcellularLocation>
</comment>
<dbReference type="PANTHER" id="PTHR21087:SF16">
    <property type="entry name" value="SHIKIMATE KINASE 1, CHLOROPLASTIC"/>
    <property type="match status" value="1"/>
</dbReference>
<dbReference type="Proteomes" id="UP000256485">
    <property type="component" value="Unassembled WGS sequence"/>
</dbReference>
<dbReference type="Gene3D" id="3.40.50.300">
    <property type="entry name" value="P-loop containing nucleotide triphosphate hydrolases"/>
    <property type="match status" value="1"/>
</dbReference>
<gene>
    <name evidence="11" type="primary">aroK</name>
    <name evidence="13" type="ORF">DFJ64_3733</name>
</gene>
<dbReference type="PROSITE" id="PS01128">
    <property type="entry name" value="SHIKIMATE_KINASE"/>
    <property type="match status" value="1"/>
</dbReference>
<keyword evidence="11" id="KW-0479">Metal-binding</keyword>
<dbReference type="CDD" id="cd00464">
    <property type="entry name" value="SK"/>
    <property type="match status" value="1"/>
</dbReference>
<keyword evidence="7 11" id="KW-0418">Kinase</keyword>
<dbReference type="EC" id="2.7.1.71" evidence="3 11"/>
<dbReference type="GO" id="GO:0000287">
    <property type="term" value="F:magnesium ion binding"/>
    <property type="evidence" value="ECO:0007669"/>
    <property type="project" value="UniProtKB-UniRule"/>
</dbReference>
<evidence type="ECO:0000256" key="8">
    <source>
        <dbReference type="ARBA" id="ARBA00022840"/>
    </source>
</evidence>
<comment type="caution">
    <text evidence="13">The sequence shown here is derived from an EMBL/GenBank/DDBJ whole genome shotgun (WGS) entry which is preliminary data.</text>
</comment>
<protein>
    <recommendedName>
        <fullName evidence="3 11">Shikimate kinase</fullName>
        <shortName evidence="11">SK</shortName>
        <ecNumber evidence="3 11">2.7.1.71</ecNumber>
    </recommendedName>
</protein>
<keyword evidence="11" id="KW-0963">Cytoplasm</keyword>
<evidence type="ECO:0000256" key="6">
    <source>
        <dbReference type="ARBA" id="ARBA00022741"/>
    </source>
</evidence>
<dbReference type="SUPFAM" id="SSF52540">
    <property type="entry name" value="P-loop containing nucleoside triphosphate hydrolases"/>
    <property type="match status" value="1"/>
</dbReference>
<evidence type="ECO:0000256" key="10">
    <source>
        <dbReference type="ARBA" id="ARBA00048567"/>
    </source>
</evidence>
<dbReference type="InterPro" id="IPR031322">
    <property type="entry name" value="Shikimate/glucono_kinase"/>
</dbReference>
<dbReference type="InterPro" id="IPR027417">
    <property type="entry name" value="P-loop_NTPase"/>
</dbReference>
<sequence length="167" mass="17926">MAPVVVFVGPPGSGKTTVGRLVAERLGVSFRDTDADVEATAGKSISDIFVDDGEPHFRALERDAVKIALADHDGVLALGGGAILDDRTRADLRDHRVVFLDTSLSDAAKRVGLDTSRPLLLGNVRGQLKRLLEERRPLYLEVATVTVTTDGRQPSEIADEVLRAVTT</sequence>
<keyword evidence="6 11" id="KW-0547">Nucleotide-binding</keyword>
<feature type="binding site" evidence="11">
    <location>
        <position position="34"/>
    </location>
    <ligand>
        <name>substrate</name>
    </ligand>
</feature>
<evidence type="ECO:0000256" key="3">
    <source>
        <dbReference type="ARBA" id="ARBA00012154"/>
    </source>
</evidence>